<reference evidence="8 9" key="1">
    <citation type="journal article" date="2020" name="Front. Microbiol.">
        <title>Toward Biorecycling: Isolation of a Soil Bacterium That Grows on a Polyurethane Oligomer and Monomer.</title>
        <authorList>
            <person name="Espinosa M.J.C."/>
            <person name="Blanco A.C."/>
            <person name="Schmidgall T."/>
            <person name="Atanasoff-Kardjalieff A.K."/>
            <person name="Kappelmeyer U."/>
            <person name="Tischler D."/>
            <person name="Pieper D.H."/>
            <person name="Heipieper H.J."/>
            <person name="Eberlein C."/>
        </authorList>
    </citation>
    <scope>NUCLEOTIDE SEQUENCE [LARGE SCALE GENOMIC DNA]</scope>
    <source>
        <strain evidence="8 9">TDA1</strain>
    </source>
</reference>
<protein>
    <submittedName>
        <fullName evidence="8">Aromatic ring-hydroxylating dioxygenase subunit alpha</fullName>
    </submittedName>
</protein>
<evidence type="ECO:0000313" key="9">
    <source>
        <dbReference type="Proteomes" id="UP001214301"/>
    </source>
</evidence>
<evidence type="ECO:0000256" key="6">
    <source>
        <dbReference type="ARBA" id="ARBA00023014"/>
    </source>
</evidence>
<comment type="cofactor">
    <cofactor evidence="1">
        <name>Fe cation</name>
        <dbReference type="ChEBI" id="CHEBI:24875"/>
    </cofactor>
</comment>
<dbReference type="Gene3D" id="2.102.10.10">
    <property type="entry name" value="Rieske [2Fe-2S] iron-sulphur domain"/>
    <property type="match status" value="1"/>
</dbReference>
<name>A0ABY7R396_9PSED</name>
<dbReference type="PANTHER" id="PTHR43756:SF5">
    <property type="entry name" value="CHOLINE MONOOXYGENASE, CHLOROPLASTIC"/>
    <property type="match status" value="1"/>
</dbReference>
<dbReference type="Proteomes" id="UP001214301">
    <property type="component" value="Chromosome"/>
</dbReference>
<dbReference type="PROSITE" id="PS51296">
    <property type="entry name" value="RIESKE"/>
    <property type="match status" value="1"/>
</dbReference>
<dbReference type="RefSeq" id="WP_047582983.1">
    <property type="nucleotide sequence ID" value="NZ_CP116669.1"/>
</dbReference>
<evidence type="ECO:0000313" key="8">
    <source>
        <dbReference type="EMBL" id="WCH98000.1"/>
    </source>
</evidence>
<evidence type="ECO:0000256" key="5">
    <source>
        <dbReference type="ARBA" id="ARBA00023004"/>
    </source>
</evidence>
<dbReference type="GO" id="GO:0051213">
    <property type="term" value="F:dioxygenase activity"/>
    <property type="evidence" value="ECO:0007669"/>
    <property type="project" value="UniProtKB-KW"/>
</dbReference>
<keyword evidence="2" id="KW-0001">2Fe-2S</keyword>
<dbReference type="PANTHER" id="PTHR43756">
    <property type="entry name" value="CHOLINE MONOOXYGENASE, CHLOROPLASTIC"/>
    <property type="match status" value="1"/>
</dbReference>
<dbReference type="PRINTS" id="PR00090">
    <property type="entry name" value="RNGDIOXGNASE"/>
</dbReference>
<dbReference type="EMBL" id="CP116669">
    <property type="protein sequence ID" value="WCH98000.1"/>
    <property type="molecule type" value="Genomic_DNA"/>
</dbReference>
<dbReference type="CDD" id="cd00680">
    <property type="entry name" value="RHO_alpha_C"/>
    <property type="match status" value="1"/>
</dbReference>
<keyword evidence="4" id="KW-0560">Oxidoreductase</keyword>
<dbReference type="InterPro" id="IPR017941">
    <property type="entry name" value="Rieske_2Fe-2S"/>
</dbReference>
<dbReference type="InterPro" id="IPR036922">
    <property type="entry name" value="Rieske_2Fe-2S_sf"/>
</dbReference>
<evidence type="ECO:0000256" key="3">
    <source>
        <dbReference type="ARBA" id="ARBA00022723"/>
    </source>
</evidence>
<dbReference type="Gene3D" id="3.90.380.10">
    <property type="entry name" value="Naphthalene 1,2-dioxygenase Alpha Subunit, Chain A, domain 1"/>
    <property type="match status" value="2"/>
</dbReference>
<dbReference type="Pfam" id="PF00355">
    <property type="entry name" value="Rieske"/>
    <property type="match status" value="1"/>
</dbReference>
<evidence type="ECO:0000256" key="4">
    <source>
        <dbReference type="ARBA" id="ARBA00023002"/>
    </source>
</evidence>
<organism evidence="8 9">
    <name type="scientific">Pseudomonas capeferrum</name>
    <dbReference type="NCBI Taxonomy" id="1495066"/>
    <lineage>
        <taxon>Bacteria</taxon>
        <taxon>Pseudomonadati</taxon>
        <taxon>Pseudomonadota</taxon>
        <taxon>Gammaproteobacteria</taxon>
        <taxon>Pseudomonadales</taxon>
        <taxon>Pseudomonadaceae</taxon>
        <taxon>Pseudomonas</taxon>
    </lineage>
</organism>
<evidence type="ECO:0000256" key="2">
    <source>
        <dbReference type="ARBA" id="ARBA00022714"/>
    </source>
</evidence>
<gene>
    <name evidence="8" type="ORF">PMC74_14525</name>
</gene>
<dbReference type="InterPro" id="IPR001663">
    <property type="entry name" value="Rng_hydr_dOase-A"/>
</dbReference>
<evidence type="ECO:0000259" key="7">
    <source>
        <dbReference type="PROSITE" id="PS51296"/>
    </source>
</evidence>
<keyword evidence="6" id="KW-0411">Iron-sulfur</keyword>
<keyword evidence="8" id="KW-0223">Dioxygenase</keyword>
<accession>A0ABY7R396</accession>
<evidence type="ECO:0000256" key="1">
    <source>
        <dbReference type="ARBA" id="ARBA00001962"/>
    </source>
</evidence>
<keyword evidence="5" id="KW-0408">Iron</keyword>
<dbReference type="SUPFAM" id="SSF50022">
    <property type="entry name" value="ISP domain"/>
    <property type="match status" value="1"/>
</dbReference>
<dbReference type="SUPFAM" id="SSF55961">
    <property type="entry name" value="Bet v1-like"/>
    <property type="match status" value="1"/>
</dbReference>
<dbReference type="Pfam" id="PF00848">
    <property type="entry name" value="Ring_hydroxyl_A"/>
    <property type="match status" value="1"/>
</dbReference>
<dbReference type="InterPro" id="IPR015879">
    <property type="entry name" value="Ring_hydroxy_dOase_asu_C_dom"/>
</dbReference>
<keyword evidence="3" id="KW-0479">Metal-binding</keyword>
<keyword evidence="9" id="KW-1185">Reference proteome</keyword>
<sequence>MTAKTLIPVHNLTNVLNPIEHAHGLTNEFYTDQKFFELERDELMGKGWTCIGFASDLPQKAYVKPVDFMGLPLLMMRNRDGELKVFHNVCSHRGVKLVQEAGPIQGVIRCPYHSWTYDLNGNLKGTPHVGGIDVHKDDRFSCEKHGLKPLRSAIYMDMVLVNMSGDAAALEEKLAPLTERWTEFLGTDGMSLMRKEFDGGSMALEVECNWKLAVENFCEAYHLPWVHPSLNTYSRLEDHYNILFERQFAGQGSYAYNLSTVAGTTLPVFPSWPTDRTKTAEYVAFFPNTLIGIQADHVFAMMLQPVSPSRTIEHLRVYYIGDEALGEQYKASRDAIMESWKVVFGEDIASVEGMQKGRSSPGYKGGVFSPEMDIPTHFFHRWAAETLLEKAQG</sequence>
<proteinExistence type="predicted"/>
<feature type="domain" description="Rieske" evidence="7">
    <location>
        <begin position="48"/>
        <end position="161"/>
    </location>
</feature>
<dbReference type="CDD" id="cd03469">
    <property type="entry name" value="Rieske_RO_Alpha_N"/>
    <property type="match status" value="1"/>
</dbReference>